<feature type="domain" description="Cytochrome b/b6 C-terminal region profile" evidence="17">
    <location>
        <begin position="239"/>
        <end position="413"/>
    </location>
</feature>
<evidence type="ECO:0000256" key="14">
    <source>
        <dbReference type="RuleBase" id="RU003385"/>
    </source>
</evidence>
<evidence type="ECO:0000313" key="18">
    <source>
        <dbReference type="EMBL" id="MFC3550124.1"/>
    </source>
</evidence>
<organism evidence="18 19">
    <name type="scientific">Lysobacter cavernae</name>
    <dbReference type="NCBI Taxonomy" id="1685901"/>
    <lineage>
        <taxon>Bacteria</taxon>
        <taxon>Pseudomonadati</taxon>
        <taxon>Pseudomonadota</taxon>
        <taxon>Gammaproteobacteria</taxon>
        <taxon>Lysobacterales</taxon>
        <taxon>Lysobacteraceae</taxon>
        <taxon>Lysobacter</taxon>
    </lineage>
</organism>
<evidence type="ECO:0000256" key="4">
    <source>
        <dbReference type="ARBA" id="ARBA00013531"/>
    </source>
</evidence>
<evidence type="ECO:0000256" key="9">
    <source>
        <dbReference type="ARBA" id="ARBA00022723"/>
    </source>
</evidence>
<feature type="transmembrane region" description="Helical" evidence="15">
    <location>
        <begin position="383"/>
        <end position="402"/>
    </location>
</feature>
<dbReference type="PROSITE" id="PS51003">
    <property type="entry name" value="CYTB_CTER"/>
    <property type="match status" value="1"/>
</dbReference>
<protein>
    <recommendedName>
        <fullName evidence="4 14">Cytochrome b</fullName>
    </recommendedName>
</protein>
<evidence type="ECO:0000256" key="3">
    <source>
        <dbReference type="ARBA" id="ARBA00011649"/>
    </source>
</evidence>
<keyword evidence="10 14" id="KW-0249">Electron transport</keyword>
<dbReference type="Pfam" id="PF00032">
    <property type="entry name" value="Cytochrom_B_C"/>
    <property type="match status" value="1"/>
</dbReference>
<feature type="transmembrane region" description="Helical" evidence="15">
    <location>
        <begin position="258"/>
        <end position="283"/>
    </location>
</feature>
<evidence type="ECO:0000259" key="16">
    <source>
        <dbReference type="PROSITE" id="PS51002"/>
    </source>
</evidence>
<keyword evidence="9" id="KW-0479">Metal-binding</keyword>
<keyword evidence="6 14" id="KW-0349">Heme</keyword>
<evidence type="ECO:0000256" key="12">
    <source>
        <dbReference type="ARBA" id="ARBA00023004"/>
    </source>
</evidence>
<keyword evidence="8 14" id="KW-0812">Transmembrane</keyword>
<dbReference type="InterPro" id="IPR016174">
    <property type="entry name" value="Di-haem_cyt_TM"/>
</dbReference>
<comment type="similarity">
    <text evidence="14">Belongs to the cytochrome b family.</text>
</comment>
<comment type="subunit">
    <text evidence="3 14">The main subunits of complex b-c1 are: cytochrome b, cytochrome c1 and the Rieske protein.</text>
</comment>
<evidence type="ECO:0000259" key="17">
    <source>
        <dbReference type="PROSITE" id="PS51003"/>
    </source>
</evidence>
<keyword evidence="12" id="KW-0408">Iron</keyword>
<evidence type="ECO:0000256" key="8">
    <source>
        <dbReference type="ARBA" id="ARBA00022692"/>
    </source>
</evidence>
<evidence type="ECO:0000256" key="2">
    <source>
        <dbReference type="ARBA" id="ARBA00004141"/>
    </source>
</evidence>
<evidence type="ECO:0000256" key="10">
    <source>
        <dbReference type="ARBA" id="ARBA00022982"/>
    </source>
</evidence>
<dbReference type="InterPro" id="IPR027387">
    <property type="entry name" value="Cytb/b6-like_sf"/>
</dbReference>
<evidence type="ECO:0000256" key="1">
    <source>
        <dbReference type="ARBA" id="ARBA00002444"/>
    </source>
</evidence>
<evidence type="ECO:0000313" key="19">
    <source>
        <dbReference type="Proteomes" id="UP001595740"/>
    </source>
</evidence>
<comment type="function">
    <text evidence="1 14">Component of the ubiquinol-cytochrome c reductase complex (complex III or cytochrome b-c1 complex), which is a respiratory chain that generates an electrochemical potential coupled to ATP synthesis.</text>
</comment>
<keyword evidence="19" id="KW-1185">Reference proteome</keyword>
<sequence length="419" mass="47887">MANIFARTANGVWDWVNARAPGMMPVYRKHMSEYYAPKNFNFWYYMGSLALLVLVNQIVTGIFLTMHFKPSAAEAFSSVEYIMRDVEWGWLIRYMHSTGASMFFIVVYLHMFRGLMYGSYQKPRELVWILGMLIYLVLMAEAFMGYVLPWGQMSFWGAKVIISLFGAIPVIGNGLTEWIMGDYLPGDATLNRFFALHVIALPLVLLLLVVLHLGALHEVGSNNPDGVDIKYGPKGNRWDATKPKDGIPFHPYYTVKDLFGVGFFLTICAFVIFFAPAFGGWFLEHDNFTEANRLVTPEHIKPVWYYTPYYAMLRVIPHKLSGVIVMFAAIAILFLVPWLDKCKVKSYRYRGKLSWALLLMFAVSFVWLGKIGAGPGTDPVETVIGRVLTFLYFAFFITMPVWSKLDKTKPVPERVTMHD</sequence>
<feature type="transmembrane region" description="Helical" evidence="15">
    <location>
        <begin position="126"/>
        <end position="148"/>
    </location>
</feature>
<dbReference type="PANTHER" id="PTHR19271">
    <property type="entry name" value="CYTOCHROME B"/>
    <property type="match status" value="1"/>
</dbReference>
<feature type="transmembrane region" description="Helical" evidence="15">
    <location>
        <begin position="42"/>
        <end position="64"/>
    </location>
</feature>
<proteinExistence type="inferred from homology"/>
<comment type="subcellular location">
    <subcellularLocation>
        <location evidence="2">Membrane</location>
        <topology evidence="2">Multi-pass membrane protein</topology>
    </subcellularLocation>
</comment>
<dbReference type="PIRSF" id="PIRSF038885">
    <property type="entry name" value="COB"/>
    <property type="match status" value="1"/>
</dbReference>
<dbReference type="SUPFAM" id="SSF81342">
    <property type="entry name" value="Transmembrane di-heme cytochromes"/>
    <property type="match status" value="1"/>
</dbReference>
<evidence type="ECO:0000256" key="6">
    <source>
        <dbReference type="ARBA" id="ARBA00022617"/>
    </source>
</evidence>
<evidence type="ECO:0000256" key="11">
    <source>
        <dbReference type="ARBA" id="ARBA00022989"/>
    </source>
</evidence>
<keyword evidence="7 14" id="KW-0679">Respiratory chain</keyword>
<gene>
    <name evidence="18" type="ORF">ACFOLC_03765</name>
</gene>
<reference evidence="19" key="1">
    <citation type="journal article" date="2019" name="Int. J. Syst. Evol. Microbiol.">
        <title>The Global Catalogue of Microorganisms (GCM) 10K type strain sequencing project: providing services to taxonomists for standard genome sequencing and annotation.</title>
        <authorList>
            <consortium name="The Broad Institute Genomics Platform"/>
            <consortium name="The Broad Institute Genome Sequencing Center for Infectious Disease"/>
            <person name="Wu L."/>
            <person name="Ma J."/>
        </authorList>
    </citation>
    <scope>NUCLEOTIDE SEQUENCE [LARGE SCALE GENOMIC DNA]</scope>
    <source>
        <strain evidence="19">KCTC 42875</strain>
    </source>
</reference>
<comment type="cofactor">
    <cofactor evidence="14">
        <name>heme b</name>
        <dbReference type="ChEBI" id="CHEBI:60344"/>
    </cofactor>
    <text evidence="14">Binds 2 heme groups non-covalently.</text>
</comment>
<feature type="domain" description="Cytochrome b/b6 N-terminal region profile" evidence="16">
    <location>
        <begin position="12"/>
        <end position="225"/>
    </location>
</feature>
<feature type="transmembrane region" description="Helical" evidence="15">
    <location>
        <begin position="320"/>
        <end position="339"/>
    </location>
</feature>
<dbReference type="InterPro" id="IPR048259">
    <property type="entry name" value="Cytochrome_b_N_euk/bac"/>
</dbReference>
<evidence type="ECO:0000256" key="13">
    <source>
        <dbReference type="ARBA" id="ARBA00023136"/>
    </source>
</evidence>
<accession>A0ABV7RKF5</accession>
<dbReference type="InterPro" id="IPR030689">
    <property type="entry name" value="Cytochrome_b"/>
</dbReference>
<dbReference type="Gene3D" id="1.20.810.10">
    <property type="entry name" value="Cytochrome Bc1 Complex, Chain C"/>
    <property type="match status" value="1"/>
</dbReference>
<feature type="transmembrane region" description="Helical" evidence="15">
    <location>
        <begin position="351"/>
        <end position="371"/>
    </location>
</feature>
<dbReference type="CDD" id="cd00284">
    <property type="entry name" value="Cytochrome_b_N"/>
    <property type="match status" value="1"/>
</dbReference>
<evidence type="ECO:0000256" key="7">
    <source>
        <dbReference type="ARBA" id="ARBA00022660"/>
    </source>
</evidence>
<dbReference type="Pfam" id="PF00033">
    <property type="entry name" value="Cytochrome_B"/>
    <property type="match status" value="1"/>
</dbReference>
<feature type="transmembrane region" description="Helical" evidence="15">
    <location>
        <begin position="100"/>
        <end position="120"/>
    </location>
</feature>
<keyword evidence="13 15" id="KW-0472">Membrane</keyword>
<dbReference type="InterPro" id="IPR005797">
    <property type="entry name" value="Cyt_b/b6_N"/>
</dbReference>
<dbReference type="SUPFAM" id="SSF81648">
    <property type="entry name" value="a domain/subunit of cytochrome bc1 complex (Ubiquinol-cytochrome c reductase)"/>
    <property type="match status" value="1"/>
</dbReference>
<dbReference type="InterPro" id="IPR036150">
    <property type="entry name" value="Cyt_b/b6_C_sf"/>
</dbReference>
<dbReference type="PANTHER" id="PTHR19271:SF16">
    <property type="entry name" value="CYTOCHROME B"/>
    <property type="match status" value="1"/>
</dbReference>
<evidence type="ECO:0000256" key="5">
    <source>
        <dbReference type="ARBA" id="ARBA00022448"/>
    </source>
</evidence>
<dbReference type="InterPro" id="IPR005798">
    <property type="entry name" value="Cyt_b/b6_C"/>
</dbReference>
<keyword evidence="5 14" id="KW-0813">Transport</keyword>
<dbReference type="Proteomes" id="UP001595740">
    <property type="component" value="Unassembled WGS sequence"/>
</dbReference>
<name>A0ABV7RKF5_9GAMM</name>
<feature type="transmembrane region" description="Helical" evidence="15">
    <location>
        <begin position="160"/>
        <end position="181"/>
    </location>
</feature>
<dbReference type="RefSeq" id="WP_386757637.1">
    <property type="nucleotide sequence ID" value="NZ_JBHRXK010000001.1"/>
</dbReference>
<dbReference type="PROSITE" id="PS51002">
    <property type="entry name" value="CYTB_NTER"/>
    <property type="match status" value="1"/>
</dbReference>
<dbReference type="EMBL" id="JBHRXK010000001">
    <property type="protein sequence ID" value="MFC3550124.1"/>
    <property type="molecule type" value="Genomic_DNA"/>
</dbReference>
<keyword evidence="11 15" id="KW-1133">Transmembrane helix</keyword>
<feature type="transmembrane region" description="Helical" evidence="15">
    <location>
        <begin position="193"/>
        <end position="213"/>
    </location>
</feature>
<evidence type="ECO:0000256" key="15">
    <source>
        <dbReference type="SAM" id="Phobius"/>
    </source>
</evidence>
<comment type="caution">
    <text evidence="18">The sequence shown here is derived from an EMBL/GenBank/DDBJ whole genome shotgun (WGS) entry which is preliminary data.</text>
</comment>